<keyword evidence="2" id="KW-1185">Reference proteome</keyword>
<dbReference type="Gene3D" id="3.40.50.720">
    <property type="entry name" value="NAD(P)-binding Rossmann-like Domain"/>
    <property type="match status" value="1"/>
</dbReference>
<dbReference type="AlphaFoldDB" id="A0A0C9V4V7"/>
<sequence length="195" mass="21740">MSDTFPKVAIITEPSSGIGRSTSVALSKVGWRVALFSRREEELKSAAEECPNPTLIITGDVTSETDVKRLFEKTIKTFRQLDLLFNLPFYLLRILEIDTLTLEHWDSFISIPIEELPLESFQAVLNVNVVGCTMTKLAKYVVDGAMQADGVVCPEPIMDIEHMVDTVVHITGLPSTVQVLEIDMMATKLPFVGRR</sequence>
<dbReference type="EMBL" id="KN837226">
    <property type="protein sequence ID" value="KIJ32515.1"/>
    <property type="molecule type" value="Genomic_DNA"/>
</dbReference>
<dbReference type="Proteomes" id="UP000054279">
    <property type="component" value="Unassembled WGS sequence"/>
</dbReference>
<gene>
    <name evidence="1" type="ORF">M422DRAFT_265684</name>
</gene>
<dbReference type="Pfam" id="PF00106">
    <property type="entry name" value="adh_short"/>
    <property type="match status" value="1"/>
</dbReference>
<evidence type="ECO:0000313" key="2">
    <source>
        <dbReference type="Proteomes" id="UP000054279"/>
    </source>
</evidence>
<dbReference type="PANTHER" id="PTHR43975:SF2">
    <property type="entry name" value="EG:BACR7A4.14 PROTEIN-RELATED"/>
    <property type="match status" value="1"/>
</dbReference>
<organism evidence="1 2">
    <name type="scientific">Sphaerobolus stellatus (strain SS14)</name>
    <dbReference type="NCBI Taxonomy" id="990650"/>
    <lineage>
        <taxon>Eukaryota</taxon>
        <taxon>Fungi</taxon>
        <taxon>Dikarya</taxon>
        <taxon>Basidiomycota</taxon>
        <taxon>Agaricomycotina</taxon>
        <taxon>Agaricomycetes</taxon>
        <taxon>Phallomycetidae</taxon>
        <taxon>Geastrales</taxon>
        <taxon>Sphaerobolaceae</taxon>
        <taxon>Sphaerobolus</taxon>
    </lineage>
</organism>
<accession>A0A0C9V4V7</accession>
<evidence type="ECO:0000313" key="1">
    <source>
        <dbReference type="EMBL" id="KIJ32515.1"/>
    </source>
</evidence>
<dbReference type="PANTHER" id="PTHR43975">
    <property type="entry name" value="ZGC:101858"/>
    <property type="match status" value="1"/>
</dbReference>
<dbReference type="OrthoDB" id="1933717at2759"/>
<name>A0A0C9V4V7_SPHS4</name>
<dbReference type="HOGENOM" id="CLU_010194_2_10_1"/>
<dbReference type="SUPFAM" id="SSF51735">
    <property type="entry name" value="NAD(P)-binding Rossmann-fold domains"/>
    <property type="match status" value="1"/>
</dbReference>
<dbReference type="InterPro" id="IPR002347">
    <property type="entry name" value="SDR_fam"/>
</dbReference>
<proteinExistence type="predicted"/>
<reference evidence="1 2" key="1">
    <citation type="submission" date="2014-06" db="EMBL/GenBank/DDBJ databases">
        <title>Evolutionary Origins and Diversification of the Mycorrhizal Mutualists.</title>
        <authorList>
            <consortium name="DOE Joint Genome Institute"/>
            <consortium name="Mycorrhizal Genomics Consortium"/>
            <person name="Kohler A."/>
            <person name="Kuo A."/>
            <person name="Nagy L.G."/>
            <person name="Floudas D."/>
            <person name="Copeland A."/>
            <person name="Barry K.W."/>
            <person name="Cichocki N."/>
            <person name="Veneault-Fourrey C."/>
            <person name="LaButti K."/>
            <person name="Lindquist E.A."/>
            <person name="Lipzen A."/>
            <person name="Lundell T."/>
            <person name="Morin E."/>
            <person name="Murat C."/>
            <person name="Riley R."/>
            <person name="Ohm R."/>
            <person name="Sun H."/>
            <person name="Tunlid A."/>
            <person name="Henrissat B."/>
            <person name="Grigoriev I.V."/>
            <person name="Hibbett D.S."/>
            <person name="Martin F."/>
        </authorList>
    </citation>
    <scope>NUCLEOTIDE SEQUENCE [LARGE SCALE GENOMIC DNA]</scope>
    <source>
        <strain evidence="1 2">SS14</strain>
    </source>
</reference>
<dbReference type="InterPro" id="IPR036291">
    <property type="entry name" value="NAD(P)-bd_dom_sf"/>
</dbReference>
<protein>
    <submittedName>
        <fullName evidence="1">Uncharacterized protein</fullName>
    </submittedName>
</protein>